<name>Q2SAH7_HAHCH</name>
<dbReference type="AlphaFoldDB" id="Q2SAH7"/>
<accession>Q2SAH7</accession>
<dbReference type="HOGENOM" id="CLU_140176_9_5_6"/>
<dbReference type="STRING" id="349521.HCH_05691"/>
<dbReference type="RefSeq" id="WP_011399406.1">
    <property type="nucleotide sequence ID" value="NC_007645.1"/>
</dbReference>
<dbReference type="InterPro" id="IPR009061">
    <property type="entry name" value="DNA-bd_dom_put_sf"/>
</dbReference>
<dbReference type="eggNOG" id="COG3311">
    <property type="taxonomic scope" value="Bacteria"/>
</dbReference>
<protein>
    <recommendedName>
        <fullName evidence="3">Helix-turn-helix domain-containing protein</fullName>
    </recommendedName>
</protein>
<dbReference type="SUPFAM" id="SSF46955">
    <property type="entry name" value="Putative DNA-binding domain"/>
    <property type="match status" value="1"/>
</dbReference>
<dbReference type="Proteomes" id="UP000000238">
    <property type="component" value="Chromosome"/>
</dbReference>
<dbReference type="OrthoDB" id="5297660at2"/>
<keyword evidence="2" id="KW-1185">Reference proteome</keyword>
<proteinExistence type="predicted"/>
<evidence type="ECO:0000313" key="2">
    <source>
        <dbReference type="Proteomes" id="UP000000238"/>
    </source>
</evidence>
<reference evidence="1 2" key="1">
    <citation type="journal article" date="2005" name="Nucleic Acids Res.">
        <title>Genomic blueprint of Hahella chejuensis, a marine microbe producing an algicidal agent.</title>
        <authorList>
            <person name="Jeong H."/>
            <person name="Yim J.H."/>
            <person name="Lee C."/>
            <person name="Choi S.-H."/>
            <person name="Park Y.K."/>
            <person name="Yoon S.H."/>
            <person name="Hur C.-G."/>
            <person name="Kang H.-Y."/>
            <person name="Kim D."/>
            <person name="Lee H.H."/>
            <person name="Park K.H."/>
            <person name="Park S.-H."/>
            <person name="Park H.-S."/>
            <person name="Lee H.K."/>
            <person name="Oh T.K."/>
            <person name="Kim J.F."/>
        </authorList>
    </citation>
    <scope>NUCLEOTIDE SEQUENCE [LARGE SCALE GENOMIC DNA]</scope>
    <source>
        <strain evidence="1 2">KCTC 2396</strain>
    </source>
</reference>
<dbReference type="EMBL" id="CP000155">
    <property type="protein sequence ID" value="ABC32347.1"/>
    <property type="molecule type" value="Genomic_DNA"/>
</dbReference>
<evidence type="ECO:0000313" key="1">
    <source>
        <dbReference type="EMBL" id="ABC32347.1"/>
    </source>
</evidence>
<organism evidence="1 2">
    <name type="scientific">Hahella chejuensis (strain KCTC 2396)</name>
    <dbReference type="NCBI Taxonomy" id="349521"/>
    <lineage>
        <taxon>Bacteria</taxon>
        <taxon>Pseudomonadati</taxon>
        <taxon>Pseudomonadota</taxon>
        <taxon>Gammaproteobacteria</taxon>
        <taxon>Oceanospirillales</taxon>
        <taxon>Hahellaceae</taxon>
        <taxon>Hahella</taxon>
    </lineage>
</organism>
<dbReference type="KEGG" id="hch:HCH_05691"/>
<sequence>MEIKHFSQRELAHRWGVSEACLERWRTIGSGPVYLKLHGRVLYRIEDVEAFETESLRKSTSERFEKGDAA</sequence>
<evidence type="ECO:0008006" key="3">
    <source>
        <dbReference type="Google" id="ProtNLM"/>
    </source>
</evidence>
<gene>
    <name evidence="1" type="ordered locus">HCH_05691</name>
</gene>